<evidence type="ECO:0000313" key="2">
    <source>
        <dbReference type="EMBL" id="MBS2963243.1"/>
    </source>
</evidence>
<dbReference type="Proteomes" id="UP000677913">
    <property type="component" value="Unassembled WGS sequence"/>
</dbReference>
<keyword evidence="3" id="KW-1185">Reference proteome</keyword>
<feature type="domain" description="AB hydrolase-1" evidence="1">
    <location>
        <begin position="25"/>
        <end position="273"/>
    </location>
</feature>
<dbReference type="PRINTS" id="PR00111">
    <property type="entry name" value="ABHYDROLASE"/>
</dbReference>
<sequence length="303" mass="32413">MTQALITKDGRRLTVEQWGDPRGHPVFLLHGTPGSRVGPRPRGAVLYRRGIRLLAYDRPGYGGSDRHAGRAVADAAADVEAVADALGVERFAVVGRSGGGPHALACAALLPHRVTRAAVLVGIAPRNAAGLEWHAGMTPANRHAYAIADTGADRLAEWYEVKAAAARANPASMLDFLDPQLPEADRRVVSDFGIKSMLASNFAEAFRESAAGWTDDTLAFIAPWGFDLSQIEAPVLLWHGTQDVFAPIGHSRWLAERIRHVAFIASHGAAHFGAVAVLPRVLSWLAVGALQPGESERGRWTGL</sequence>
<dbReference type="SUPFAM" id="SSF53474">
    <property type="entry name" value="alpha/beta-Hydrolases"/>
    <property type="match status" value="1"/>
</dbReference>
<reference evidence="2" key="1">
    <citation type="submission" date="2021-04" db="EMBL/GenBank/DDBJ databases">
        <title>Genome based classification of Actinospica acidithermotolerans sp. nov., an actinobacterium isolated from an Indonesian hot spring.</title>
        <authorList>
            <person name="Kusuma A.B."/>
            <person name="Putra K.E."/>
            <person name="Nafisah S."/>
            <person name="Loh J."/>
            <person name="Nouioui I."/>
            <person name="Goodfellow M."/>
        </authorList>
    </citation>
    <scope>NUCLEOTIDE SEQUENCE</scope>
    <source>
        <strain evidence="2">DSM 45618</strain>
    </source>
</reference>
<evidence type="ECO:0000259" key="1">
    <source>
        <dbReference type="Pfam" id="PF00561"/>
    </source>
</evidence>
<dbReference type="Pfam" id="PF00561">
    <property type="entry name" value="Abhydrolase_1"/>
    <property type="match status" value="1"/>
</dbReference>
<evidence type="ECO:0000313" key="3">
    <source>
        <dbReference type="Proteomes" id="UP000677913"/>
    </source>
</evidence>
<organism evidence="2 3">
    <name type="scientific">Actinocrinis puniceicyclus</name>
    <dbReference type="NCBI Taxonomy" id="977794"/>
    <lineage>
        <taxon>Bacteria</taxon>
        <taxon>Bacillati</taxon>
        <taxon>Actinomycetota</taxon>
        <taxon>Actinomycetes</taxon>
        <taxon>Catenulisporales</taxon>
        <taxon>Actinospicaceae</taxon>
        <taxon>Actinocrinis</taxon>
    </lineage>
</organism>
<comment type="caution">
    <text evidence="2">The sequence shown here is derived from an EMBL/GenBank/DDBJ whole genome shotgun (WGS) entry which is preliminary data.</text>
</comment>
<dbReference type="PANTHER" id="PTHR43433">
    <property type="entry name" value="HYDROLASE, ALPHA/BETA FOLD FAMILY PROTEIN"/>
    <property type="match status" value="1"/>
</dbReference>
<dbReference type="RefSeq" id="WP_211466757.1">
    <property type="nucleotide sequence ID" value="NZ_JAGSXH010000023.1"/>
</dbReference>
<dbReference type="AlphaFoldDB" id="A0A8J7WL01"/>
<protein>
    <submittedName>
        <fullName evidence="2">Alpha/beta hydrolase</fullName>
    </submittedName>
</protein>
<dbReference type="InterPro" id="IPR000073">
    <property type="entry name" value="AB_hydrolase_1"/>
</dbReference>
<dbReference type="EMBL" id="JAGSXH010000023">
    <property type="protein sequence ID" value="MBS2963243.1"/>
    <property type="molecule type" value="Genomic_DNA"/>
</dbReference>
<name>A0A8J7WL01_9ACTN</name>
<accession>A0A8J7WL01</accession>
<gene>
    <name evidence="2" type="ORF">KGA66_09310</name>
</gene>
<keyword evidence="2" id="KW-0378">Hydrolase</keyword>
<dbReference type="InterPro" id="IPR050471">
    <property type="entry name" value="AB_hydrolase"/>
</dbReference>
<proteinExistence type="predicted"/>
<dbReference type="InterPro" id="IPR029058">
    <property type="entry name" value="AB_hydrolase_fold"/>
</dbReference>
<dbReference type="PANTHER" id="PTHR43433:SF5">
    <property type="entry name" value="AB HYDROLASE-1 DOMAIN-CONTAINING PROTEIN"/>
    <property type="match status" value="1"/>
</dbReference>
<dbReference type="GO" id="GO:0016787">
    <property type="term" value="F:hydrolase activity"/>
    <property type="evidence" value="ECO:0007669"/>
    <property type="project" value="UniProtKB-KW"/>
</dbReference>
<dbReference type="Gene3D" id="3.40.50.1820">
    <property type="entry name" value="alpha/beta hydrolase"/>
    <property type="match status" value="1"/>
</dbReference>